<dbReference type="VEuPathDB" id="FungiDB:MFRU_038g00430"/>
<protein>
    <submittedName>
        <fullName evidence="2">Uncharacterized protein</fullName>
    </submittedName>
</protein>
<reference evidence="2 3" key="1">
    <citation type="submission" date="2019-06" db="EMBL/GenBank/DDBJ databases">
        <title>Genome Sequence of the Brown Rot Fungal Pathogen Monilinia fructicola.</title>
        <authorList>
            <person name="De Miccolis Angelini R.M."/>
            <person name="Landi L."/>
            <person name="Abate D."/>
            <person name="Pollastro S."/>
            <person name="Romanazzi G."/>
            <person name="Faretra F."/>
        </authorList>
    </citation>
    <scope>NUCLEOTIDE SEQUENCE [LARGE SCALE GENOMIC DNA]</scope>
    <source>
        <strain evidence="2 3">Mfrc123</strain>
    </source>
</reference>
<proteinExistence type="predicted"/>
<evidence type="ECO:0000313" key="2">
    <source>
        <dbReference type="EMBL" id="KAA8573426.1"/>
    </source>
</evidence>
<keyword evidence="3" id="KW-1185">Reference proteome</keyword>
<name>A0A5M9JZX6_MONFR</name>
<gene>
    <name evidence="2" type="ORF">EYC84_005012</name>
</gene>
<feature type="chain" id="PRO_5024296556" evidence="1">
    <location>
        <begin position="19"/>
        <end position="124"/>
    </location>
</feature>
<keyword evidence="1" id="KW-0732">Signal</keyword>
<feature type="signal peptide" evidence="1">
    <location>
        <begin position="1"/>
        <end position="18"/>
    </location>
</feature>
<organism evidence="2 3">
    <name type="scientific">Monilinia fructicola</name>
    <name type="common">Brown rot fungus</name>
    <name type="synonym">Ciboria fructicola</name>
    <dbReference type="NCBI Taxonomy" id="38448"/>
    <lineage>
        <taxon>Eukaryota</taxon>
        <taxon>Fungi</taxon>
        <taxon>Dikarya</taxon>
        <taxon>Ascomycota</taxon>
        <taxon>Pezizomycotina</taxon>
        <taxon>Leotiomycetes</taxon>
        <taxon>Helotiales</taxon>
        <taxon>Sclerotiniaceae</taxon>
        <taxon>Monilinia</taxon>
    </lineage>
</organism>
<evidence type="ECO:0000256" key="1">
    <source>
        <dbReference type="SAM" id="SignalP"/>
    </source>
</evidence>
<dbReference type="Proteomes" id="UP000322873">
    <property type="component" value="Unassembled WGS sequence"/>
</dbReference>
<dbReference type="AlphaFoldDB" id="A0A5M9JZX6"/>
<comment type="caution">
    <text evidence="2">The sequence shown here is derived from an EMBL/GenBank/DDBJ whole genome shotgun (WGS) entry which is preliminary data.</text>
</comment>
<evidence type="ECO:0000313" key="3">
    <source>
        <dbReference type="Proteomes" id="UP000322873"/>
    </source>
</evidence>
<sequence>MSIMRSISLLLSFSVVSSHPSALDKRLTQSKIDQFTTTDCSDDDGKENRVSSNVNIPIDTCISIDGKTHSIYLARGTGLVWRRGMVAYSQTGCPDNVRIESFEEHDSGSACNECGLPDAWGSWN</sequence>
<accession>A0A5M9JZX6</accession>
<dbReference type="EMBL" id="VICG01000003">
    <property type="protein sequence ID" value="KAA8573426.1"/>
    <property type="molecule type" value="Genomic_DNA"/>
</dbReference>